<proteinExistence type="predicted"/>
<sequence>MATYSYAIKYKNGIPVSVEAKNCTYADLNTKFHCPTIGCTAILKLCSLNGHYPPYFKKTTNHSDFCFSENYCKSKIKDIDPSTFTPEKLYNITVSEHSNNFKKTVPNNSHKTKNKKQSKQELNKISTTFYYLKSKSINFPITSNVKVKDILVDTRTSHIYSKVVFGFKMLEAKILYYKGNILTVGYPINNIKFRYHLKFNSLNDLNFILNKCPKDSNNKLLSFSKNKTFIVVYGKWNNFTCEIFNKKQIFFPKK</sequence>
<evidence type="ECO:0000313" key="1">
    <source>
        <dbReference type="EMBL" id="KXA13346.1"/>
    </source>
</evidence>
<protein>
    <submittedName>
        <fullName evidence="1">Uncharacterized protein</fullName>
    </submittedName>
</protein>
<reference evidence="1 2" key="1">
    <citation type="submission" date="2016-01" db="EMBL/GenBank/DDBJ databases">
        <authorList>
            <person name="Oliw E.H."/>
        </authorList>
    </citation>
    <scope>NUCLEOTIDE SEQUENCE [LARGE SCALE GENOMIC DNA]</scope>
    <source>
        <strain evidence="1 2">MJR7757A</strain>
    </source>
</reference>
<gene>
    <name evidence="1" type="ORF">HMPREF3222_00879</name>
</gene>
<comment type="caution">
    <text evidence="1">The sequence shown here is derived from an EMBL/GenBank/DDBJ whole genome shotgun (WGS) entry which is preliminary data.</text>
</comment>
<accession>A0A133NAM6</accession>
<dbReference type="Proteomes" id="UP000070646">
    <property type="component" value="Unassembled WGS sequence"/>
</dbReference>
<dbReference type="PATRIC" id="fig|1502.174.peg.890"/>
<name>A0A133NAM6_CLOPF</name>
<dbReference type="AlphaFoldDB" id="A0A133NAM6"/>
<dbReference type="EMBL" id="LRPU01000036">
    <property type="protein sequence ID" value="KXA13346.1"/>
    <property type="molecule type" value="Genomic_DNA"/>
</dbReference>
<organism evidence="1 2">
    <name type="scientific">Clostridium perfringens</name>
    <dbReference type="NCBI Taxonomy" id="1502"/>
    <lineage>
        <taxon>Bacteria</taxon>
        <taxon>Bacillati</taxon>
        <taxon>Bacillota</taxon>
        <taxon>Clostridia</taxon>
        <taxon>Eubacteriales</taxon>
        <taxon>Clostridiaceae</taxon>
        <taxon>Clostridium</taxon>
    </lineage>
</organism>
<evidence type="ECO:0000313" key="2">
    <source>
        <dbReference type="Proteomes" id="UP000070646"/>
    </source>
</evidence>
<dbReference type="RefSeq" id="WP_060794920.1">
    <property type="nucleotide sequence ID" value="NZ_KQ956182.1"/>
</dbReference>